<dbReference type="PANTHER" id="PTHR23291:SF112">
    <property type="entry name" value="GROWTH HORMONE-INDUCIBLE TRANSMEMBRANE PROTEIN"/>
    <property type="match status" value="1"/>
</dbReference>
<evidence type="ECO:0008006" key="8">
    <source>
        <dbReference type="Google" id="ProtNLM"/>
    </source>
</evidence>
<evidence type="ECO:0000256" key="1">
    <source>
        <dbReference type="ARBA" id="ARBA00004141"/>
    </source>
</evidence>
<keyword evidence="4 5" id="KW-0472">Membrane</keyword>
<feature type="transmembrane region" description="Helical" evidence="5">
    <location>
        <begin position="254"/>
        <end position="271"/>
    </location>
</feature>
<comment type="caution">
    <text evidence="6">The sequence shown here is derived from an EMBL/GenBank/DDBJ whole genome shotgun (WGS) entry which is preliminary data.</text>
</comment>
<proteinExistence type="predicted"/>
<dbReference type="EMBL" id="JARBDR010000214">
    <property type="protein sequence ID" value="KAJ8318395.1"/>
    <property type="molecule type" value="Genomic_DNA"/>
</dbReference>
<dbReference type="InterPro" id="IPR035871">
    <property type="entry name" value="GHITM"/>
</dbReference>
<feature type="transmembrane region" description="Helical" evidence="5">
    <location>
        <begin position="89"/>
        <end position="107"/>
    </location>
</feature>
<evidence type="ECO:0000256" key="5">
    <source>
        <dbReference type="SAM" id="Phobius"/>
    </source>
</evidence>
<evidence type="ECO:0000313" key="7">
    <source>
        <dbReference type="Proteomes" id="UP001217089"/>
    </source>
</evidence>
<protein>
    <recommendedName>
        <fullName evidence="8">Growth hormone-inducible transmembrane protein</fullName>
    </recommendedName>
</protein>
<feature type="transmembrane region" description="Helical" evidence="5">
    <location>
        <begin position="134"/>
        <end position="153"/>
    </location>
</feature>
<feature type="transmembrane region" description="Helical" evidence="5">
    <location>
        <begin position="224"/>
        <end position="242"/>
    </location>
</feature>
<dbReference type="PANTHER" id="PTHR23291">
    <property type="entry name" value="BAX INHIBITOR-RELATED"/>
    <property type="match status" value="1"/>
</dbReference>
<gene>
    <name evidence="6" type="ORF">KUTeg_003486</name>
</gene>
<keyword evidence="7" id="KW-1185">Reference proteome</keyword>
<comment type="subcellular location">
    <subcellularLocation>
        <location evidence="1">Membrane</location>
        <topology evidence="1">Multi-pass membrane protein</topology>
    </subcellularLocation>
</comment>
<evidence type="ECO:0000256" key="3">
    <source>
        <dbReference type="ARBA" id="ARBA00022989"/>
    </source>
</evidence>
<name>A0ABQ9FMA7_TEGGR</name>
<organism evidence="6 7">
    <name type="scientific">Tegillarca granosa</name>
    <name type="common">Malaysian cockle</name>
    <name type="synonym">Anadara granosa</name>
    <dbReference type="NCBI Taxonomy" id="220873"/>
    <lineage>
        <taxon>Eukaryota</taxon>
        <taxon>Metazoa</taxon>
        <taxon>Spiralia</taxon>
        <taxon>Lophotrochozoa</taxon>
        <taxon>Mollusca</taxon>
        <taxon>Bivalvia</taxon>
        <taxon>Autobranchia</taxon>
        <taxon>Pteriomorphia</taxon>
        <taxon>Arcoida</taxon>
        <taxon>Arcoidea</taxon>
        <taxon>Arcidae</taxon>
        <taxon>Tegillarca</taxon>
    </lineage>
</organism>
<sequence>MYKFMRVFICFQKNKMLASRLCRVPITVFVTSLGKQSVLVKPTQSCMYTRVQMYANQVKTGLGRQAKRQTLKEKLTAPATDKPFRMGQGLVAGASVVGLGALCFYGLGMSKEAGTIHTSLMWPEEVKKRVHDTYMYFGGSLIITAASAIAASRSPAMMRMMAKNSWMAIGATFAAMIGSGMVCRAIPYEPGFGSKQIAWMVHSGIMGAVVAPLMFLGGPLLMRAAWYTAGVVGGLSTIAVCAPSEKFLNMGGPLAIGLGLVFASSIGTWFLPPTTALGAGMYSIAVYGGLVLFGMFLLYDTQKVMKMAETYPFYAERKFDPVNASIGIYLDTLNIFIRIAMILAGNGGRKK</sequence>
<feature type="transmembrane region" description="Helical" evidence="5">
    <location>
        <begin position="198"/>
        <end position="218"/>
    </location>
</feature>
<dbReference type="InterPro" id="IPR006214">
    <property type="entry name" value="Bax_inhibitor_1-related"/>
</dbReference>
<feature type="transmembrane region" description="Helical" evidence="5">
    <location>
        <begin position="21"/>
        <end position="40"/>
    </location>
</feature>
<dbReference type="Pfam" id="PF01027">
    <property type="entry name" value="Bax1-I"/>
    <property type="match status" value="1"/>
</dbReference>
<evidence type="ECO:0000256" key="4">
    <source>
        <dbReference type="ARBA" id="ARBA00023136"/>
    </source>
</evidence>
<feature type="transmembrane region" description="Helical" evidence="5">
    <location>
        <begin position="165"/>
        <end position="186"/>
    </location>
</feature>
<dbReference type="CDD" id="cd10431">
    <property type="entry name" value="GHITM"/>
    <property type="match status" value="1"/>
</dbReference>
<evidence type="ECO:0000256" key="2">
    <source>
        <dbReference type="ARBA" id="ARBA00022692"/>
    </source>
</evidence>
<keyword evidence="2 5" id="KW-0812">Transmembrane</keyword>
<dbReference type="Proteomes" id="UP001217089">
    <property type="component" value="Unassembled WGS sequence"/>
</dbReference>
<feature type="transmembrane region" description="Helical" evidence="5">
    <location>
        <begin position="277"/>
        <end position="299"/>
    </location>
</feature>
<accession>A0ABQ9FMA7</accession>
<keyword evidence="3 5" id="KW-1133">Transmembrane helix</keyword>
<reference evidence="6 7" key="1">
    <citation type="submission" date="2022-12" db="EMBL/GenBank/DDBJ databases">
        <title>Chromosome-level genome of Tegillarca granosa.</title>
        <authorList>
            <person name="Kim J."/>
        </authorList>
    </citation>
    <scope>NUCLEOTIDE SEQUENCE [LARGE SCALE GENOMIC DNA]</scope>
    <source>
        <strain evidence="6">Teg-2019</strain>
        <tissue evidence="6">Adductor muscle</tissue>
    </source>
</reference>
<evidence type="ECO:0000313" key="6">
    <source>
        <dbReference type="EMBL" id="KAJ8318395.1"/>
    </source>
</evidence>